<evidence type="ECO:0000259" key="1">
    <source>
        <dbReference type="PROSITE" id="PS50006"/>
    </source>
</evidence>
<dbReference type="EMBL" id="KV426060">
    <property type="protein sequence ID" value="KZV89922.1"/>
    <property type="molecule type" value="Genomic_DNA"/>
</dbReference>
<dbReference type="InParanoid" id="A0A165G3C0"/>
<dbReference type="OrthoDB" id="3139566at2759"/>
<dbReference type="PROSITE" id="PS50006">
    <property type="entry name" value="FHA_DOMAIN"/>
    <property type="match status" value="1"/>
</dbReference>
<keyword evidence="3" id="KW-1185">Reference proteome</keyword>
<reference evidence="2 3" key="1">
    <citation type="journal article" date="2016" name="Mol. Biol. Evol.">
        <title>Comparative Genomics of Early-Diverging Mushroom-Forming Fungi Provides Insights into the Origins of Lignocellulose Decay Capabilities.</title>
        <authorList>
            <person name="Nagy L.G."/>
            <person name="Riley R."/>
            <person name="Tritt A."/>
            <person name="Adam C."/>
            <person name="Daum C."/>
            <person name="Floudas D."/>
            <person name="Sun H."/>
            <person name="Yadav J.S."/>
            <person name="Pangilinan J."/>
            <person name="Larsson K.H."/>
            <person name="Matsuura K."/>
            <person name="Barry K."/>
            <person name="Labutti K."/>
            <person name="Kuo R."/>
            <person name="Ohm R.A."/>
            <person name="Bhattacharya S.S."/>
            <person name="Shirouzu T."/>
            <person name="Yoshinaga Y."/>
            <person name="Martin F.M."/>
            <person name="Grigoriev I.V."/>
            <person name="Hibbett D.S."/>
        </authorList>
    </citation>
    <scope>NUCLEOTIDE SEQUENCE [LARGE SCALE GENOMIC DNA]</scope>
    <source>
        <strain evidence="2 3">HHB12029</strain>
    </source>
</reference>
<evidence type="ECO:0000313" key="2">
    <source>
        <dbReference type="EMBL" id="KZV89922.1"/>
    </source>
</evidence>
<evidence type="ECO:0000313" key="3">
    <source>
        <dbReference type="Proteomes" id="UP000077266"/>
    </source>
</evidence>
<gene>
    <name evidence="2" type="ORF">EXIGLDRAFT_131607</name>
</gene>
<feature type="domain" description="FHA" evidence="1">
    <location>
        <begin position="261"/>
        <end position="291"/>
    </location>
</feature>
<organism evidence="2 3">
    <name type="scientific">Exidia glandulosa HHB12029</name>
    <dbReference type="NCBI Taxonomy" id="1314781"/>
    <lineage>
        <taxon>Eukaryota</taxon>
        <taxon>Fungi</taxon>
        <taxon>Dikarya</taxon>
        <taxon>Basidiomycota</taxon>
        <taxon>Agaricomycotina</taxon>
        <taxon>Agaricomycetes</taxon>
        <taxon>Auriculariales</taxon>
        <taxon>Exidiaceae</taxon>
        <taxon>Exidia</taxon>
    </lineage>
</organism>
<dbReference type="Gene3D" id="1.20.1280.50">
    <property type="match status" value="1"/>
</dbReference>
<dbReference type="Proteomes" id="UP000077266">
    <property type="component" value="Unassembled WGS sequence"/>
</dbReference>
<accession>A0A165G3C0</accession>
<sequence>MESSTARVVTIDGLHDEILLMIFMAAMKLVDDVRHVGWETPSRLSHVCRRWRQNALAYPLLWTTLNWTPEQSLHIAHTVLQRSARALISVDLQMTVLETHSHGGSPPAEAVANMQTLVRTILRDHVGRLARLDIFIDNTFYDPDAFSPLCGDTTLSIPSLRAFSFRFGDDAIAAPDLYIAAGDLTYLFIDNFSIRSWGRLVGPRTTEILIGGFSIKLSEIVQLLQSAPNIKDLSLGSGYAFTSIEDDLSPDALDNAREASTTVGRHLESLTICDLTPFSLGLVNKVLSRDHISRISLTYGHEGGMFDQWLECLSITSLKNVTSLAITGSYPIINLSDSKANKARSCFLDTIAADDAIPAVVAVHPSMLDTLQSLSIELLNWGVFVDSLWQRGSGLMPALRTLSITISQDDVNRGDRILREVDGSILIFPSLELLTIIDRGYNTPPTLELVKHLLQTISPLVDTLEPDGNLVYRVNHDSLPAFTLPLRCQELENDDLVDDDIRRVARFVRDICISDADLREREAAMVE</sequence>
<proteinExistence type="predicted"/>
<protein>
    <recommendedName>
        <fullName evidence="1">FHA domain-containing protein</fullName>
    </recommendedName>
</protein>
<dbReference type="InterPro" id="IPR000253">
    <property type="entry name" value="FHA_dom"/>
</dbReference>
<dbReference type="AlphaFoldDB" id="A0A165G3C0"/>
<name>A0A165G3C0_EXIGL</name>